<evidence type="ECO:0000313" key="4">
    <source>
        <dbReference type="Proteomes" id="UP001144036"/>
    </source>
</evidence>
<keyword evidence="1" id="KW-0808">Transferase</keyword>
<dbReference type="Gene3D" id="3.30.565.10">
    <property type="entry name" value="Histidine kinase-like ATPase, C-terminal domain"/>
    <property type="match status" value="1"/>
</dbReference>
<dbReference type="PANTHER" id="PTHR35526:SF3">
    <property type="entry name" value="ANTI-SIGMA-F FACTOR RSBW"/>
    <property type="match status" value="1"/>
</dbReference>
<dbReference type="InterPro" id="IPR036890">
    <property type="entry name" value="HATPase_C_sf"/>
</dbReference>
<proteinExistence type="predicted"/>
<evidence type="ECO:0000259" key="2">
    <source>
        <dbReference type="SMART" id="SM00387"/>
    </source>
</evidence>
<keyword evidence="4" id="KW-1185">Reference proteome</keyword>
<sequence>MTQDGHLAISGNADLVMVRQQVRVVAVEAGLSLIDQTKIVTAASELARNALIHAGGGRVSIVVVEDGRRRGLRLTFSDEGPGIPDLDRALTDGFTTAGGLGLGLGGSRRLVDEFDVASAPGKGTTITATKWARG</sequence>
<accession>A0ABT4SJH4</accession>
<evidence type="ECO:0000313" key="3">
    <source>
        <dbReference type="EMBL" id="MDA0637348.1"/>
    </source>
</evidence>
<evidence type="ECO:0000256" key="1">
    <source>
        <dbReference type="ARBA" id="ARBA00022527"/>
    </source>
</evidence>
<dbReference type="SMART" id="SM00387">
    <property type="entry name" value="HATPase_c"/>
    <property type="match status" value="1"/>
</dbReference>
<comment type="caution">
    <text evidence="3">The sequence shown here is derived from an EMBL/GenBank/DDBJ whole genome shotgun (WGS) entry which is preliminary data.</text>
</comment>
<dbReference type="SUPFAM" id="SSF55874">
    <property type="entry name" value="ATPase domain of HSP90 chaperone/DNA topoisomerase II/histidine kinase"/>
    <property type="match status" value="1"/>
</dbReference>
<dbReference type="InterPro" id="IPR050267">
    <property type="entry name" value="Anti-sigma-factor_SerPK"/>
</dbReference>
<name>A0ABT4SJH4_9ACTN</name>
<organism evidence="3 4">
    <name type="scientific">Nonomuraea corallina</name>
    <dbReference type="NCBI Taxonomy" id="2989783"/>
    <lineage>
        <taxon>Bacteria</taxon>
        <taxon>Bacillati</taxon>
        <taxon>Actinomycetota</taxon>
        <taxon>Actinomycetes</taxon>
        <taxon>Streptosporangiales</taxon>
        <taxon>Streptosporangiaceae</taxon>
        <taxon>Nonomuraea</taxon>
    </lineage>
</organism>
<dbReference type="RefSeq" id="WP_270158251.1">
    <property type="nucleotide sequence ID" value="NZ_JAPNNL010000151.1"/>
</dbReference>
<dbReference type="PANTHER" id="PTHR35526">
    <property type="entry name" value="ANTI-SIGMA-F FACTOR RSBW-RELATED"/>
    <property type="match status" value="1"/>
</dbReference>
<dbReference type="EMBL" id="JAPNNL010000151">
    <property type="protein sequence ID" value="MDA0637348.1"/>
    <property type="molecule type" value="Genomic_DNA"/>
</dbReference>
<keyword evidence="1" id="KW-0723">Serine/threonine-protein kinase</keyword>
<dbReference type="InterPro" id="IPR003594">
    <property type="entry name" value="HATPase_dom"/>
</dbReference>
<feature type="domain" description="Histidine kinase/HSP90-like ATPase" evidence="2">
    <location>
        <begin position="34"/>
        <end position="134"/>
    </location>
</feature>
<reference evidence="3" key="1">
    <citation type="submission" date="2022-11" db="EMBL/GenBank/DDBJ databases">
        <title>Nonomuraea corallina sp. nov., a new species of the genus Nonomuraea isolated from sea side sediment in Thai sea.</title>
        <authorList>
            <person name="Ngamcharungchit C."/>
            <person name="Matsumoto A."/>
            <person name="Suriyachadkun C."/>
            <person name="Panbangred W."/>
            <person name="Inahashi Y."/>
            <person name="Intra B."/>
        </authorList>
    </citation>
    <scope>NUCLEOTIDE SEQUENCE</scope>
    <source>
        <strain evidence="3">MCN248</strain>
    </source>
</reference>
<gene>
    <name evidence="3" type="ORF">OUY22_28425</name>
</gene>
<dbReference type="CDD" id="cd16934">
    <property type="entry name" value="HATPase_RsbT-like"/>
    <property type="match status" value="1"/>
</dbReference>
<protein>
    <submittedName>
        <fullName evidence="3">Anti-sigma regulatory factor</fullName>
    </submittedName>
</protein>
<dbReference type="Pfam" id="PF02518">
    <property type="entry name" value="HATPase_c"/>
    <property type="match status" value="1"/>
</dbReference>
<keyword evidence="1" id="KW-0418">Kinase</keyword>
<dbReference type="Proteomes" id="UP001144036">
    <property type="component" value="Unassembled WGS sequence"/>
</dbReference>